<keyword evidence="1" id="KW-0812">Transmembrane</keyword>
<dbReference type="AlphaFoldDB" id="A0A6M3JK08"/>
<name>A0A6M3JK08_9ZZZZ</name>
<evidence type="ECO:0000313" key="2">
    <source>
        <dbReference type="EMBL" id="QJA70283.1"/>
    </source>
</evidence>
<reference evidence="2" key="1">
    <citation type="submission" date="2020-03" db="EMBL/GenBank/DDBJ databases">
        <title>The deep terrestrial virosphere.</title>
        <authorList>
            <person name="Holmfeldt K."/>
            <person name="Nilsson E."/>
            <person name="Simone D."/>
            <person name="Lopez-Fernandez M."/>
            <person name="Wu X."/>
            <person name="de Brujin I."/>
            <person name="Lundin D."/>
            <person name="Andersson A."/>
            <person name="Bertilsson S."/>
            <person name="Dopson M."/>
        </authorList>
    </citation>
    <scope>NUCLEOTIDE SEQUENCE</scope>
    <source>
        <strain evidence="2">MM415A03847</strain>
    </source>
</reference>
<keyword evidence="1" id="KW-0472">Membrane</keyword>
<keyword evidence="1" id="KW-1133">Transmembrane helix</keyword>
<dbReference type="EMBL" id="MT141779">
    <property type="protein sequence ID" value="QJA70283.1"/>
    <property type="molecule type" value="Genomic_DNA"/>
</dbReference>
<protein>
    <submittedName>
        <fullName evidence="2">Uncharacterized protein</fullName>
    </submittedName>
</protein>
<gene>
    <name evidence="2" type="ORF">MM415A03847_0011</name>
</gene>
<evidence type="ECO:0000256" key="1">
    <source>
        <dbReference type="SAM" id="Phobius"/>
    </source>
</evidence>
<sequence>MNDAISWAAIGAAASAVTTALGAIFFVAKASFQFGRLSGLVENGMSDNIKHTRIDISKIFNWLQKLPCAEEMVKVAEVTRRVEKDRKRYSVSEYDRYHHQQRLGRTR</sequence>
<accession>A0A6M3JK08</accession>
<proteinExistence type="predicted"/>
<feature type="transmembrane region" description="Helical" evidence="1">
    <location>
        <begin position="6"/>
        <end position="28"/>
    </location>
</feature>
<organism evidence="2">
    <name type="scientific">viral metagenome</name>
    <dbReference type="NCBI Taxonomy" id="1070528"/>
    <lineage>
        <taxon>unclassified sequences</taxon>
        <taxon>metagenomes</taxon>
        <taxon>organismal metagenomes</taxon>
    </lineage>
</organism>